<sequence length="213" mass="24012">LLGATLGYRTFRWKVLAQGLSTAPYWWSRQLHWILSGIPELTQFKDRVVILTFVDDILICGDSKESTGAVLNIIIKRLSEYDIPISTDKTQPPTDIIGFLGMRLSPEGWQPEPAAVAALQSLPRPVNKQQLQSVLGSINYLRAAYDQGELQVNLAPLQDLLGKNKPYRWTELHDTAFDWLRTALKEHIFAYQPIDSELQDGEGFVLQTDASDC</sequence>
<dbReference type="SUPFAM" id="SSF56672">
    <property type="entry name" value="DNA/RNA polymerases"/>
    <property type="match status" value="1"/>
</dbReference>
<feature type="non-terminal residue" evidence="2">
    <location>
        <position position="213"/>
    </location>
</feature>
<name>A0A7J6KK53_PERCH</name>
<dbReference type="AlphaFoldDB" id="A0A7J6KK53"/>
<protein>
    <recommendedName>
        <fullName evidence="1">Reverse transcriptase domain-containing protein</fullName>
    </recommendedName>
</protein>
<dbReference type="PROSITE" id="PS50878">
    <property type="entry name" value="RT_POL"/>
    <property type="match status" value="1"/>
</dbReference>
<feature type="non-terminal residue" evidence="2">
    <location>
        <position position="1"/>
    </location>
</feature>
<keyword evidence="3" id="KW-1185">Reference proteome</keyword>
<gene>
    <name evidence="2" type="ORF">FOL47_005145</name>
</gene>
<evidence type="ECO:0000313" key="2">
    <source>
        <dbReference type="EMBL" id="KAF4647059.1"/>
    </source>
</evidence>
<accession>A0A7J6KK53</accession>
<proteinExistence type="predicted"/>
<evidence type="ECO:0000313" key="3">
    <source>
        <dbReference type="Proteomes" id="UP000591131"/>
    </source>
</evidence>
<dbReference type="PANTHER" id="PTHR33064:SF37">
    <property type="entry name" value="RIBONUCLEASE H"/>
    <property type="match status" value="1"/>
</dbReference>
<dbReference type="InterPro" id="IPR043128">
    <property type="entry name" value="Rev_trsase/Diguanyl_cyclase"/>
</dbReference>
<dbReference type="Pfam" id="PF00078">
    <property type="entry name" value="RVT_1"/>
    <property type="match status" value="1"/>
</dbReference>
<dbReference type="Proteomes" id="UP000591131">
    <property type="component" value="Unassembled WGS sequence"/>
</dbReference>
<dbReference type="OrthoDB" id="8195376at2759"/>
<dbReference type="PANTHER" id="PTHR33064">
    <property type="entry name" value="POL PROTEIN"/>
    <property type="match status" value="1"/>
</dbReference>
<dbReference type="InterPro" id="IPR051320">
    <property type="entry name" value="Viral_Replic_Matur_Polypro"/>
</dbReference>
<comment type="caution">
    <text evidence="2">The sequence shown here is derived from an EMBL/GenBank/DDBJ whole genome shotgun (WGS) entry which is preliminary data.</text>
</comment>
<feature type="domain" description="Reverse transcriptase" evidence="1">
    <location>
        <begin position="1"/>
        <end position="104"/>
    </location>
</feature>
<dbReference type="EMBL" id="JAAPAO010002882">
    <property type="protein sequence ID" value="KAF4647059.1"/>
    <property type="molecule type" value="Genomic_DNA"/>
</dbReference>
<organism evidence="2 3">
    <name type="scientific">Perkinsus chesapeaki</name>
    <name type="common">Clam parasite</name>
    <name type="synonym">Perkinsus andrewsi</name>
    <dbReference type="NCBI Taxonomy" id="330153"/>
    <lineage>
        <taxon>Eukaryota</taxon>
        <taxon>Sar</taxon>
        <taxon>Alveolata</taxon>
        <taxon>Perkinsozoa</taxon>
        <taxon>Perkinsea</taxon>
        <taxon>Perkinsida</taxon>
        <taxon>Perkinsidae</taxon>
        <taxon>Perkinsus</taxon>
    </lineage>
</organism>
<dbReference type="Gene3D" id="3.30.70.270">
    <property type="match status" value="2"/>
</dbReference>
<dbReference type="InterPro" id="IPR000477">
    <property type="entry name" value="RT_dom"/>
</dbReference>
<dbReference type="InterPro" id="IPR043502">
    <property type="entry name" value="DNA/RNA_pol_sf"/>
</dbReference>
<evidence type="ECO:0000259" key="1">
    <source>
        <dbReference type="PROSITE" id="PS50878"/>
    </source>
</evidence>
<reference evidence="2 3" key="1">
    <citation type="submission" date="2020-04" db="EMBL/GenBank/DDBJ databases">
        <title>Perkinsus chesapeaki whole genome sequence.</title>
        <authorList>
            <person name="Bogema D.R."/>
        </authorList>
    </citation>
    <scope>NUCLEOTIDE SEQUENCE [LARGE SCALE GENOMIC DNA]</scope>
    <source>
        <strain evidence="2">ATCC PRA-425</strain>
    </source>
</reference>